<comment type="function">
    <text evidence="5">Specifically methylates the pseudouridine at position 1915 (m3Psi1915) in 23S rRNA.</text>
</comment>
<proteinExistence type="inferred from homology"/>
<organism evidence="6 7">
    <name type="scientific">Anaeromyxobacter diazotrophicus</name>
    <dbReference type="NCBI Taxonomy" id="2590199"/>
    <lineage>
        <taxon>Bacteria</taxon>
        <taxon>Pseudomonadati</taxon>
        <taxon>Myxococcota</taxon>
        <taxon>Myxococcia</taxon>
        <taxon>Myxococcales</taxon>
        <taxon>Cystobacterineae</taxon>
        <taxon>Anaeromyxobacteraceae</taxon>
        <taxon>Anaeromyxobacter</taxon>
    </lineage>
</organism>
<dbReference type="PIRSF" id="PIRSF004505">
    <property type="entry name" value="MT_bac"/>
    <property type="match status" value="1"/>
</dbReference>
<dbReference type="PANTHER" id="PTHR33603:SF1">
    <property type="entry name" value="RIBOSOMAL RNA LARGE SUBUNIT METHYLTRANSFERASE H"/>
    <property type="match status" value="1"/>
</dbReference>
<keyword evidence="1 5" id="KW-0489">Methyltransferase</keyword>
<dbReference type="GO" id="GO:0005737">
    <property type="term" value="C:cytoplasm"/>
    <property type="evidence" value="ECO:0007669"/>
    <property type="project" value="UniProtKB-SubCell"/>
</dbReference>
<comment type="similarity">
    <text evidence="4 5">Belongs to the RNA methyltransferase RlmH family.</text>
</comment>
<evidence type="ECO:0000256" key="5">
    <source>
        <dbReference type="HAMAP-Rule" id="MF_00658"/>
    </source>
</evidence>
<keyword evidence="5" id="KW-0963">Cytoplasm</keyword>
<dbReference type="InterPro" id="IPR029026">
    <property type="entry name" value="tRNA_m1G_MTases_N"/>
</dbReference>
<feature type="binding site" evidence="5">
    <location>
        <position position="71"/>
    </location>
    <ligand>
        <name>S-adenosyl-L-methionine</name>
        <dbReference type="ChEBI" id="CHEBI:59789"/>
    </ligand>
</feature>
<dbReference type="HAMAP" id="MF_00658">
    <property type="entry name" value="23SrRNA_methyltr_H"/>
    <property type="match status" value="1"/>
</dbReference>
<evidence type="ECO:0000256" key="2">
    <source>
        <dbReference type="ARBA" id="ARBA00022679"/>
    </source>
</evidence>
<dbReference type="Pfam" id="PF02590">
    <property type="entry name" value="SPOUT_MTase"/>
    <property type="match status" value="1"/>
</dbReference>
<comment type="subunit">
    <text evidence="5">Homodimer.</text>
</comment>
<feature type="binding site" evidence="5">
    <location>
        <begin position="121"/>
        <end position="126"/>
    </location>
    <ligand>
        <name>S-adenosyl-L-methionine</name>
        <dbReference type="ChEBI" id="CHEBI:59789"/>
    </ligand>
</feature>
<comment type="caution">
    <text evidence="6">The sequence shown here is derived from an EMBL/GenBank/DDBJ whole genome shotgun (WGS) entry which is preliminary data.</text>
</comment>
<dbReference type="Gene3D" id="3.40.1280.10">
    <property type="match status" value="1"/>
</dbReference>
<evidence type="ECO:0000313" key="6">
    <source>
        <dbReference type="EMBL" id="GEJ59491.1"/>
    </source>
</evidence>
<dbReference type="SUPFAM" id="SSF75217">
    <property type="entry name" value="alpha/beta knot"/>
    <property type="match status" value="1"/>
</dbReference>
<evidence type="ECO:0000256" key="3">
    <source>
        <dbReference type="ARBA" id="ARBA00022691"/>
    </source>
</evidence>
<feature type="binding site" evidence="5">
    <location>
        <position position="102"/>
    </location>
    <ligand>
        <name>S-adenosyl-L-methionine</name>
        <dbReference type="ChEBI" id="CHEBI:59789"/>
    </ligand>
</feature>
<sequence>MKLRLLAIGKDRSGLYAPAVAEYGTRLARYVKFELVELPEAKKHAGTPRAKDEEGATLLAKVDPRERVVVLDERGKEYTSVELARRVEGWLQGGRDVALLIGGSDGLAPEVLARADEKLALSRLTLAHRLARLVLVEQLYRAFTILRGEPYHK</sequence>
<dbReference type="CDD" id="cd18081">
    <property type="entry name" value="RlmH-like"/>
    <property type="match status" value="1"/>
</dbReference>
<dbReference type="NCBIfam" id="TIGR00246">
    <property type="entry name" value="tRNA_RlmH_YbeA"/>
    <property type="match status" value="1"/>
</dbReference>
<dbReference type="InterPro" id="IPR003742">
    <property type="entry name" value="RlmH-like"/>
</dbReference>
<dbReference type="GO" id="GO:0070038">
    <property type="term" value="F:rRNA (pseudouridine-N3-)-methyltransferase activity"/>
    <property type="evidence" value="ECO:0007669"/>
    <property type="project" value="UniProtKB-UniRule"/>
</dbReference>
<evidence type="ECO:0000256" key="1">
    <source>
        <dbReference type="ARBA" id="ARBA00022603"/>
    </source>
</evidence>
<reference evidence="7" key="1">
    <citation type="journal article" date="2020" name="Appl. Environ. Microbiol.">
        <title>Diazotrophic Anaeromyxobacter Isolates from Soils.</title>
        <authorList>
            <person name="Masuda Y."/>
            <person name="Yamanaka H."/>
            <person name="Xu Z.X."/>
            <person name="Shiratori Y."/>
            <person name="Aono T."/>
            <person name="Amachi S."/>
            <person name="Senoo K."/>
            <person name="Itoh H."/>
        </authorList>
    </citation>
    <scope>NUCLEOTIDE SEQUENCE [LARGE SCALE GENOMIC DNA]</scope>
    <source>
        <strain evidence="7">R267</strain>
    </source>
</reference>
<dbReference type="Proteomes" id="UP000503640">
    <property type="component" value="Unassembled WGS sequence"/>
</dbReference>
<protein>
    <recommendedName>
        <fullName evidence="5">Ribosomal RNA large subunit methyltransferase H</fullName>
        <ecNumber evidence="5">2.1.1.177</ecNumber>
    </recommendedName>
    <alternativeName>
        <fullName evidence="5">23S rRNA (pseudouridine1915-N3)-methyltransferase</fullName>
    </alternativeName>
    <alternativeName>
        <fullName evidence="5">23S rRNA m3Psi1915 methyltransferase</fullName>
    </alternativeName>
    <alternativeName>
        <fullName evidence="5">rRNA (pseudouridine-N3-)-methyltransferase RlmH</fullName>
    </alternativeName>
</protein>
<evidence type="ECO:0000256" key="4">
    <source>
        <dbReference type="ARBA" id="ARBA00038303"/>
    </source>
</evidence>
<keyword evidence="2 5" id="KW-0808">Transferase</keyword>
<dbReference type="InterPro" id="IPR029028">
    <property type="entry name" value="Alpha/beta_knot_MTases"/>
</dbReference>
<gene>
    <name evidence="5" type="primary">rlmH</name>
    <name evidence="6" type="ORF">AMYX_42320</name>
</gene>
<comment type="catalytic activity">
    <reaction evidence="5">
        <text>pseudouridine(1915) in 23S rRNA + S-adenosyl-L-methionine = N(3)-methylpseudouridine(1915) in 23S rRNA + S-adenosyl-L-homocysteine + H(+)</text>
        <dbReference type="Rhea" id="RHEA:42752"/>
        <dbReference type="Rhea" id="RHEA-COMP:10221"/>
        <dbReference type="Rhea" id="RHEA-COMP:10222"/>
        <dbReference type="ChEBI" id="CHEBI:15378"/>
        <dbReference type="ChEBI" id="CHEBI:57856"/>
        <dbReference type="ChEBI" id="CHEBI:59789"/>
        <dbReference type="ChEBI" id="CHEBI:65314"/>
        <dbReference type="ChEBI" id="CHEBI:74486"/>
        <dbReference type="EC" id="2.1.1.177"/>
    </reaction>
</comment>
<dbReference type="RefSeq" id="WP_176069035.1">
    <property type="nucleotide sequence ID" value="NZ_BJTG01000015.1"/>
</dbReference>
<dbReference type="AlphaFoldDB" id="A0A7I9VT64"/>
<keyword evidence="5" id="KW-0698">rRNA processing</keyword>
<dbReference type="PANTHER" id="PTHR33603">
    <property type="entry name" value="METHYLTRANSFERASE"/>
    <property type="match status" value="1"/>
</dbReference>
<name>A0A7I9VT64_9BACT</name>
<dbReference type="EMBL" id="BJTG01000015">
    <property type="protein sequence ID" value="GEJ59491.1"/>
    <property type="molecule type" value="Genomic_DNA"/>
</dbReference>
<comment type="subcellular location">
    <subcellularLocation>
        <location evidence="5">Cytoplasm</location>
    </subcellularLocation>
</comment>
<dbReference type="EC" id="2.1.1.177" evidence="5"/>
<keyword evidence="3 5" id="KW-0949">S-adenosyl-L-methionine</keyword>
<dbReference type="NCBIfam" id="NF000986">
    <property type="entry name" value="PRK00103.1-4"/>
    <property type="match status" value="1"/>
</dbReference>
<accession>A0A7I9VT64</accession>
<keyword evidence="7" id="KW-1185">Reference proteome</keyword>
<evidence type="ECO:0000313" key="7">
    <source>
        <dbReference type="Proteomes" id="UP000503640"/>
    </source>
</evidence>